<dbReference type="Proteomes" id="UP000321225">
    <property type="component" value="Unassembled WGS sequence"/>
</dbReference>
<keyword evidence="2" id="KW-1185">Reference proteome</keyword>
<comment type="caution">
    <text evidence="1">The sequence shown here is derived from an EMBL/GenBank/DDBJ whole genome shotgun (WGS) entry which is preliminary data.</text>
</comment>
<evidence type="ECO:0000313" key="1">
    <source>
        <dbReference type="EMBL" id="GEK86930.1"/>
    </source>
</evidence>
<sequence>MARVTRYIDTNPSRAWLLESRQLSHGRAYDREFGLDILFGPLQPQRDIGDSSALGQISGVRAALENEHLRIATRESDGIHDLCRATRRVPIQMISYFC</sequence>
<gene>
    <name evidence="1" type="ORF">MAE01_21060</name>
</gene>
<dbReference type="EMBL" id="BJUW01000009">
    <property type="protein sequence ID" value="GEK86930.1"/>
    <property type="molecule type" value="Genomic_DNA"/>
</dbReference>
<name>A0A511AFL0_9MICO</name>
<dbReference type="AlphaFoldDB" id="A0A511AFL0"/>
<evidence type="ECO:0000313" key="2">
    <source>
        <dbReference type="Proteomes" id="UP000321225"/>
    </source>
</evidence>
<reference evidence="1 2" key="1">
    <citation type="submission" date="2019-07" db="EMBL/GenBank/DDBJ databases">
        <title>Whole genome shotgun sequence of Microbacterium aerolatum NBRC 103071.</title>
        <authorList>
            <person name="Hosoyama A."/>
            <person name="Uohara A."/>
            <person name="Ohji S."/>
            <person name="Ichikawa N."/>
        </authorList>
    </citation>
    <scope>NUCLEOTIDE SEQUENCE [LARGE SCALE GENOMIC DNA]</scope>
    <source>
        <strain evidence="1 2">NBRC 103071</strain>
    </source>
</reference>
<accession>A0A511AFL0</accession>
<proteinExistence type="predicted"/>
<protein>
    <submittedName>
        <fullName evidence="1">Uncharacterized protein</fullName>
    </submittedName>
</protein>
<organism evidence="1 2">
    <name type="scientific">Microbacterium aerolatum</name>
    <dbReference type="NCBI Taxonomy" id="153731"/>
    <lineage>
        <taxon>Bacteria</taxon>
        <taxon>Bacillati</taxon>
        <taxon>Actinomycetota</taxon>
        <taxon>Actinomycetes</taxon>
        <taxon>Micrococcales</taxon>
        <taxon>Microbacteriaceae</taxon>
        <taxon>Microbacterium</taxon>
    </lineage>
</organism>